<accession>A0ABP1DMN8</accession>
<organism evidence="1 2">
    <name type="scientific">Somion occarium</name>
    <dbReference type="NCBI Taxonomy" id="3059160"/>
    <lineage>
        <taxon>Eukaryota</taxon>
        <taxon>Fungi</taxon>
        <taxon>Dikarya</taxon>
        <taxon>Basidiomycota</taxon>
        <taxon>Agaricomycotina</taxon>
        <taxon>Agaricomycetes</taxon>
        <taxon>Polyporales</taxon>
        <taxon>Cerrenaceae</taxon>
        <taxon>Somion</taxon>
    </lineage>
</organism>
<evidence type="ECO:0000313" key="2">
    <source>
        <dbReference type="Proteomes" id="UP001497453"/>
    </source>
</evidence>
<name>A0ABP1DMN8_9APHY</name>
<gene>
    <name evidence="1" type="ORF">GFSPODELE1_LOCUS6792</name>
</gene>
<sequence length="195" mass="22796">MCEEYCGYHLLTRMMQSPVPSVRVVPNFYGYYVPVKKTKSLEREQGGKERILWPWEGRSPILLTEDCGWPVHVHKLDVDERKELYSLLTRLHVESYVYNSVQRIRTFDSETEDDELENSSLPRPMTLSKFLIQPGPLAFHPKDRTYQNPTFRIIGFGETELRDVGARPEDVMDMDLYKETATARDMLGFDQCEPI</sequence>
<protein>
    <submittedName>
        <fullName evidence="1">Uncharacterized protein</fullName>
    </submittedName>
</protein>
<dbReference type="EMBL" id="OZ037947">
    <property type="protein sequence ID" value="CAL1708308.1"/>
    <property type="molecule type" value="Genomic_DNA"/>
</dbReference>
<keyword evidence="2" id="KW-1185">Reference proteome</keyword>
<reference evidence="2" key="1">
    <citation type="submission" date="2024-04" db="EMBL/GenBank/DDBJ databases">
        <authorList>
            <person name="Shaw F."/>
            <person name="Minotto A."/>
        </authorList>
    </citation>
    <scope>NUCLEOTIDE SEQUENCE [LARGE SCALE GENOMIC DNA]</scope>
</reference>
<proteinExistence type="predicted"/>
<dbReference type="Proteomes" id="UP001497453">
    <property type="component" value="Chromosome 4"/>
</dbReference>
<evidence type="ECO:0000313" key="1">
    <source>
        <dbReference type="EMBL" id="CAL1708308.1"/>
    </source>
</evidence>